<comment type="function">
    <text evidence="10">Part of the binding-protein-dependent transport system for molybdenum; probably responsible for the translocation of the substrate across the membrane.</text>
</comment>
<evidence type="ECO:0000256" key="1">
    <source>
        <dbReference type="ARBA" id="ARBA00004651"/>
    </source>
</evidence>
<keyword evidence="8 9" id="KW-0472">Membrane</keyword>
<dbReference type="Pfam" id="PF00528">
    <property type="entry name" value="BPD_transp_1"/>
    <property type="match status" value="1"/>
</dbReference>
<evidence type="ECO:0000313" key="13">
    <source>
        <dbReference type="Proteomes" id="UP000198656"/>
    </source>
</evidence>
<evidence type="ECO:0000256" key="6">
    <source>
        <dbReference type="ARBA" id="ARBA00022692"/>
    </source>
</evidence>
<keyword evidence="6 9" id="KW-0812">Transmembrane</keyword>
<dbReference type="GO" id="GO:0015098">
    <property type="term" value="F:molybdate ion transmembrane transporter activity"/>
    <property type="evidence" value="ECO:0007669"/>
    <property type="project" value="UniProtKB-UniRule"/>
</dbReference>
<dbReference type="InterPro" id="IPR011867">
    <property type="entry name" value="ModB_ABC"/>
</dbReference>
<dbReference type="InterPro" id="IPR049783">
    <property type="entry name" value="ABC_perm_TupB-like"/>
</dbReference>
<sequence>MSLMDFSFIPIILSLKVAFAAVIIVTCTSIPLAGLMAKREFLGKDVVESIITLPLVLPPSVIGFMLLFVFGKNGPVGKLLEQWFHTRIVFTLAGAVVAAAVVALPLMYQSVKVAMENVDPNLEKAARTLGAKELRIFFTITLPLAWNGIVAGLVLAFARSLGEFGATLMIAGNIPGKTQTMPLAIYFANESGDTRQASILVIIMTVFSFMVIYGLNRWGKGSQKDRKGGGDHA</sequence>
<evidence type="ECO:0000256" key="4">
    <source>
        <dbReference type="ARBA" id="ARBA00022475"/>
    </source>
</evidence>
<keyword evidence="7 9" id="KW-1133">Transmembrane helix</keyword>
<dbReference type="PANTHER" id="PTHR30183:SF3">
    <property type="entry name" value="MOLYBDENUM TRANSPORT SYSTEM PERMEASE PROTEIN MODB"/>
    <property type="match status" value="1"/>
</dbReference>
<evidence type="ECO:0000256" key="9">
    <source>
        <dbReference type="RuleBase" id="RU363032"/>
    </source>
</evidence>
<proteinExistence type="inferred from homology"/>
<dbReference type="STRING" id="1121419.SAMN05443529_10218"/>
<evidence type="ECO:0000259" key="11">
    <source>
        <dbReference type="PROSITE" id="PS50928"/>
    </source>
</evidence>
<reference evidence="13" key="1">
    <citation type="submission" date="2016-10" db="EMBL/GenBank/DDBJ databases">
        <authorList>
            <person name="Varghese N."/>
            <person name="Submissions S."/>
        </authorList>
    </citation>
    <scope>NUCLEOTIDE SEQUENCE [LARGE SCALE GENOMIC DNA]</scope>
    <source>
        <strain evidence="13">DSM 8344</strain>
    </source>
</reference>
<evidence type="ECO:0000313" key="12">
    <source>
        <dbReference type="EMBL" id="SDG27741.1"/>
    </source>
</evidence>
<keyword evidence="13" id="KW-1185">Reference proteome</keyword>
<feature type="transmembrane region" description="Helical" evidence="9">
    <location>
        <begin position="6"/>
        <end position="34"/>
    </location>
</feature>
<dbReference type="EMBL" id="FNCP01000002">
    <property type="protein sequence ID" value="SDG27741.1"/>
    <property type="molecule type" value="Genomic_DNA"/>
</dbReference>
<dbReference type="PROSITE" id="PS50928">
    <property type="entry name" value="ABC_TM1"/>
    <property type="match status" value="1"/>
</dbReference>
<dbReference type="InterPro" id="IPR000515">
    <property type="entry name" value="MetI-like"/>
</dbReference>
<dbReference type="CDD" id="cd06261">
    <property type="entry name" value="TM_PBP2"/>
    <property type="match status" value="1"/>
</dbReference>
<accession>A0A1G7SXM3</accession>
<dbReference type="PANTHER" id="PTHR30183">
    <property type="entry name" value="MOLYBDENUM TRANSPORT SYSTEM PERMEASE PROTEIN MODB"/>
    <property type="match status" value="1"/>
</dbReference>
<dbReference type="InterPro" id="IPR035906">
    <property type="entry name" value="MetI-like_sf"/>
</dbReference>
<keyword evidence="3 9" id="KW-0813">Transport</keyword>
<feature type="domain" description="ABC transmembrane type-1" evidence="11">
    <location>
        <begin position="11"/>
        <end position="213"/>
    </location>
</feature>
<comment type="similarity">
    <text evidence="2 10">Belongs to the binding-protein-dependent transport system permease family. CysTW subfamily.</text>
</comment>
<evidence type="ECO:0000256" key="7">
    <source>
        <dbReference type="ARBA" id="ARBA00022989"/>
    </source>
</evidence>
<organism evidence="12 13">
    <name type="scientific">Desulfosporosinus hippei DSM 8344</name>
    <dbReference type="NCBI Taxonomy" id="1121419"/>
    <lineage>
        <taxon>Bacteria</taxon>
        <taxon>Bacillati</taxon>
        <taxon>Bacillota</taxon>
        <taxon>Clostridia</taxon>
        <taxon>Eubacteriales</taxon>
        <taxon>Desulfitobacteriaceae</taxon>
        <taxon>Desulfosporosinus</taxon>
    </lineage>
</organism>
<feature type="transmembrane region" description="Helical" evidence="9">
    <location>
        <begin position="197"/>
        <end position="216"/>
    </location>
</feature>
<gene>
    <name evidence="12" type="ORF">SAMN05443529_10218</name>
</gene>
<comment type="subcellular location">
    <subcellularLocation>
        <location evidence="1 9">Cell membrane</location>
        <topology evidence="1 9">Multi-pass membrane protein</topology>
    </subcellularLocation>
</comment>
<feature type="transmembrane region" description="Helical" evidence="9">
    <location>
        <begin position="136"/>
        <end position="158"/>
    </location>
</feature>
<dbReference type="AlphaFoldDB" id="A0A1G7SXM3"/>
<evidence type="ECO:0000256" key="2">
    <source>
        <dbReference type="ARBA" id="ARBA00007069"/>
    </source>
</evidence>
<name>A0A1G7SXM3_9FIRM</name>
<dbReference type="Gene3D" id="1.10.3720.10">
    <property type="entry name" value="MetI-like"/>
    <property type="match status" value="1"/>
</dbReference>
<protein>
    <recommendedName>
        <fullName evidence="10">Molybdenum transport system permease</fullName>
    </recommendedName>
</protein>
<dbReference type="GO" id="GO:0005886">
    <property type="term" value="C:plasma membrane"/>
    <property type="evidence" value="ECO:0007669"/>
    <property type="project" value="UniProtKB-SubCell"/>
</dbReference>
<dbReference type="SUPFAM" id="SSF161098">
    <property type="entry name" value="MetI-like"/>
    <property type="match status" value="1"/>
</dbReference>
<feature type="transmembrane region" description="Helical" evidence="9">
    <location>
        <begin position="88"/>
        <end position="108"/>
    </location>
</feature>
<keyword evidence="4 10" id="KW-1003">Cell membrane</keyword>
<dbReference type="NCBIfam" id="NF038017">
    <property type="entry name" value="ABC_perm1"/>
    <property type="match status" value="1"/>
</dbReference>
<dbReference type="NCBIfam" id="TIGR02141">
    <property type="entry name" value="modB_ABC"/>
    <property type="match status" value="1"/>
</dbReference>
<evidence type="ECO:0000256" key="3">
    <source>
        <dbReference type="ARBA" id="ARBA00022448"/>
    </source>
</evidence>
<dbReference type="Proteomes" id="UP000198656">
    <property type="component" value="Unassembled WGS sequence"/>
</dbReference>
<evidence type="ECO:0000256" key="5">
    <source>
        <dbReference type="ARBA" id="ARBA00022505"/>
    </source>
</evidence>
<evidence type="ECO:0000256" key="10">
    <source>
        <dbReference type="RuleBase" id="RU365097"/>
    </source>
</evidence>
<keyword evidence="5 10" id="KW-0500">Molybdenum</keyword>
<feature type="transmembrane region" description="Helical" evidence="9">
    <location>
        <begin position="46"/>
        <end position="68"/>
    </location>
</feature>
<evidence type="ECO:0000256" key="8">
    <source>
        <dbReference type="ARBA" id="ARBA00023136"/>
    </source>
</evidence>